<feature type="signal peptide" evidence="1">
    <location>
        <begin position="1"/>
        <end position="21"/>
    </location>
</feature>
<comment type="caution">
    <text evidence="2">The sequence shown here is derived from an EMBL/GenBank/DDBJ whole genome shotgun (WGS) entry which is preliminary data.</text>
</comment>
<evidence type="ECO:0000256" key="1">
    <source>
        <dbReference type="SAM" id="SignalP"/>
    </source>
</evidence>
<dbReference type="Proteomes" id="UP000194221">
    <property type="component" value="Unassembled WGS sequence"/>
</dbReference>
<dbReference type="OrthoDB" id="1438319at2"/>
<name>A0A1Y2PE59_9FLAO</name>
<accession>A0A1Y2PE59</accession>
<proteinExistence type="predicted"/>
<dbReference type="EMBL" id="LAPZ01000003">
    <property type="protein sequence ID" value="OSY88450.1"/>
    <property type="molecule type" value="Genomic_DNA"/>
</dbReference>
<protein>
    <submittedName>
        <fullName evidence="2">Uncharacterized protein</fullName>
    </submittedName>
</protein>
<keyword evidence="3" id="KW-1185">Reference proteome</keyword>
<dbReference type="AlphaFoldDB" id="A0A1Y2PE59"/>
<dbReference type="InParanoid" id="A0A1Y2PE59"/>
<dbReference type="STRING" id="1635173.WH52_06765"/>
<evidence type="ECO:0000313" key="2">
    <source>
        <dbReference type="EMBL" id="OSY88450.1"/>
    </source>
</evidence>
<evidence type="ECO:0000313" key="3">
    <source>
        <dbReference type="Proteomes" id="UP000194221"/>
    </source>
</evidence>
<gene>
    <name evidence="2" type="ORF">WH52_06765</name>
</gene>
<feature type="chain" id="PRO_5012937691" evidence="1">
    <location>
        <begin position="22"/>
        <end position="236"/>
    </location>
</feature>
<keyword evidence="1" id="KW-0732">Signal</keyword>
<reference evidence="2 3" key="1">
    <citation type="submission" date="2015-03" db="EMBL/GenBank/DDBJ databases">
        <title>Genome sequence of Tenacibaculum sp. S2-2, isolated from intestinal microbiota of sea cucumber, Apostichopus japonicas.</title>
        <authorList>
            <person name="Shao Z."/>
            <person name="Wang L."/>
            <person name="Li X."/>
        </authorList>
    </citation>
    <scope>NUCLEOTIDE SEQUENCE [LARGE SCALE GENOMIC DNA]</scope>
    <source>
        <strain evidence="2 3">S2-2</strain>
    </source>
</reference>
<dbReference type="RefSeq" id="WP_086030180.1">
    <property type="nucleotide sequence ID" value="NZ_LAPZ01000003.1"/>
</dbReference>
<sequence length="236" mass="28251">MKKNLILLRIIILLIGTSVFSQESSSNRVIDENTVGFIDDLTRGQIIGFRVKNKTKKEILEGDKFLYKEWNNKLMLYTTDNKSYRFNNSNYDFVEDAFSIMISKDSVFNFNNDRIKFVRLNNKTFKKLVYKSTNHFYEVLTKGSISFYKRFTYKIRKGKVDPFSKEKISKDKIVMRKKYFILKNNYLQELRLKKNDLFKYFDDEKLNLIKRYAKENNLSCKKEKGVIKILKYVNTL</sequence>
<organism evidence="2 3">
    <name type="scientific">Tenacibaculum holothuriorum</name>
    <dbReference type="NCBI Taxonomy" id="1635173"/>
    <lineage>
        <taxon>Bacteria</taxon>
        <taxon>Pseudomonadati</taxon>
        <taxon>Bacteroidota</taxon>
        <taxon>Flavobacteriia</taxon>
        <taxon>Flavobacteriales</taxon>
        <taxon>Flavobacteriaceae</taxon>
        <taxon>Tenacibaculum</taxon>
    </lineage>
</organism>